<comment type="caution">
    <text evidence="1">The sequence shown here is derived from an EMBL/GenBank/DDBJ whole genome shotgun (WGS) entry which is preliminary data.</text>
</comment>
<dbReference type="Proteomes" id="UP000324222">
    <property type="component" value="Unassembled WGS sequence"/>
</dbReference>
<sequence>MQLNDSELLLLLVAERQCRVSVAGREGVNSPPGEAALVWRTLADEQVAGVTFQLVTSPAAYT</sequence>
<name>A0A5B7GA44_PORTR</name>
<evidence type="ECO:0000313" key="2">
    <source>
        <dbReference type="Proteomes" id="UP000324222"/>
    </source>
</evidence>
<protein>
    <submittedName>
        <fullName evidence="1">Uncharacterized protein</fullName>
    </submittedName>
</protein>
<accession>A0A5B7GA44</accession>
<organism evidence="1 2">
    <name type="scientific">Portunus trituberculatus</name>
    <name type="common">Swimming crab</name>
    <name type="synonym">Neptunus trituberculatus</name>
    <dbReference type="NCBI Taxonomy" id="210409"/>
    <lineage>
        <taxon>Eukaryota</taxon>
        <taxon>Metazoa</taxon>
        <taxon>Ecdysozoa</taxon>
        <taxon>Arthropoda</taxon>
        <taxon>Crustacea</taxon>
        <taxon>Multicrustacea</taxon>
        <taxon>Malacostraca</taxon>
        <taxon>Eumalacostraca</taxon>
        <taxon>Eucarida</taxon>
        <taxon>Decapoda</taxon>
        <taxon>Pleocyemata</taxon>
        <taxon>Brachyura</taxon>
        <taxon>Eubrachyura</taxon>
        <taxon>Portunoidea</taxon>
        <taxon>Portunidae</taxon>
        <taxon>Portuninae</taxon>
        <taxon>Portunus</taxon>
    </lineage>
</organism>
<dbReference type="EMBL" id="VSRR010012256">
    <property type="protein sequence ID" value="MPC54305.1"/>
    <property type="molecule type" value="Genomic_DNA"/>
</dbReference>
<reference evidence="1 2" key="1">
    <citation type="submission" date="2019-05" db="EMBL/GenBank/DDBJ databases">
        <title>Another draft genome of Portunus trituberculatus and its Hox gene families provides insights of decapod evolution.</title>
        <authorList>
            <person name="Jeong J.-H."/>
            <person name="Song I."/>
            <person name="Kim S."/>
            <person name="Choi T."/>
            <person name="Kim D."/>
            <person name="Ryu S."/>
            <person name="Kim W."/>
        </authorList>
    </citation>
    <scope>NUCLEOTIDE SEQUENCE [LARGE SCALE GENOMIC DNA]</scope>
    <source>
        <tissue evidence="1">Muscle</tissue>
    </source>
</reference>
<proteinExistence type="predicted"/>
<dbReference type="AlphaFoldDB" id="A0A5B7GA44"/>
<evidence type="ECO:0000313" key="1">
    <source>
        <dbReference type="EMBL" id="MPC54305.1"/>
    </source>
</evidence>
<gene>
    <name evidence="1" type="ORF">E2C01_048215</name>
</gene>
<keyword evidence="2" id="KW-1185">Reference proteome</keyword>